<dbReference type="InterPro" id="IPR013766">
    <property type="entry name" value="Thioredoxin_domain"/>
</dbReference>
<dbReference type="GO" id="GO:0016491">
    <property type="term" value="F:oxidoreductase activity"/>
    <property type="evidence" value="ECO:0007669"/>
    <property type="project" value="InterPro"/>
</dbReference>
<gene>
    <name evidence="3" type="ORF">HAND00432_LOCUS19771</name>
    <name evidence="4" type="ORF">HAND00432_LOCUS19772</name>
</gene>
<keyword evidence="1" id="KW-0732">Signal</keyword>
<dbReference type="Gene3D" id="3.40.30.10">
    <property type="entry name" value="Glutaredoxin"/>
    <property type="match status" value="1"/>
</dbReference>
<dbReference type="Pfam" id="PF00578">
    <property type="entry name" value="AhpC-TSA"/>
    <property type="match status" value="1"/>
</dbReference>
<dbReference type="InterPro" id="IPR000866">
    <property type="entry name" value="AhpC/TSA"/>
</dbReference>
<dbReference type="PROSITE" id="PS51352">
    <property type="entry name" value="THIOREDOXIN_2"/>
    <property type="match status" value="1"/>
</dbReference>
<accession>A0A6U4YQ49</accession>
<dbReference type="SUPFAM" id="SSF52833">
    <property type="entry name" value="Thioredoxin-like"/>
    <property type="match status" value="1"/>
</dbReference>
<protein>
    <recommendedName>
        <fullName evidence="2">Thioredoxin domain-containing protein</fullName>
    </recommendedName>
</protein>
<dbReference type="InterPro" id="IPR050553">
    <property type="entry name" value="Thioredoxin_ResA/DsbE_sf"/>
</dbReference>
<name>A0A6U4YQ49_HEMAN</name>
<dbReference type="CDD" id="cd02966">
    <property type="entry name" value="TlpA_like_family"/>
    <property type="match status" value="1"/>
</dbReference>
<evidence type="ECO:0000313" key="3">
    <source>
        <dbReference type="EMBL" id="CAD8968776.1"/>
    </source>
</evidence>
<dbReference type="AlphaFoldDB" id="A0A6U4YQ49"/>
<evidence type="ECO:0000256" key="1">
    <source>
        <dbReference type="SAM" id="SignalP"/>
    </source>
</evidence>
<evidence type="ECO:0000259" key="2">
    <source>
        <dbReference type="PROSITE" id="PS51352"/>
    </source>
</evidence>
<feature type="domain" description="Thioredoxin" evidence="2">
    <location>
        <begin position="25"/>
        <end position="164"/>
    </location>
</feature>
<dbReference type="InterPro" id="IPR036249">
    <property type="entry name" value="Thioredoxin-like_sf"/>
</dbReference>
<organism evidence="3">
    <name type="scientific">Hemiselmis andersenii</name>
    <name type="common">Cryptophyte alga</name>
    <dbReference type="NCBI Taxonomy" id="464988"/>
    <lineage>
        <taxon>Eukaryota</taxon>
        <taxon>Cryptophyceae</taxon>
        <taxon>Cryptomonadales</taxon>
        <taxon>Hemiselmidaceae</taxon>
        <taxon>Hemiselmis</taxon>
    </lineage>
</organism>
<evidence type="ECO:0000313" key="4">
    <source>
        <dbReference type="EMBL" id="CAD8968777.1"/>
    </source>
</evidence>
<dbReference type="EMBL" id="HBFX01032821">
    <property type="protein sequence ID" value="CAD8968776.1"/>
    <property type="molecule type" value="Transcribed_RNA"/>
</dbReference>
<dbReference type="EMBL" id="HBFX01032822">
    <property type="protein sequence ID" value="CAD8968777.1"/>
    <property type="molecule type" value="Transcribed_RNA"/>
</dbReference>
<sequence>MSVTRTLATALGFWALMASSGAEAQAVGSSAPAFELPTADKPVRLADLKGQVVYVDFWASWCVPCKLSFPFMNELHTKYRPLGLTIVAISLDRKREDADRFLSAMPAKFLIAYDAEKKVADLYQPKGMPTSFLIGADGKVRAVHVGFRLDDREKIEREIRAALGVARK</sequence>
<feature type="chain" id="PRO_5035585717" description="Thioredoxin domain-containing protein" evidence="1">
    <location>
        <begin position="25"/>
        <end position="168"/>
    </location>
</feature>
<reference evidence="3" key="1">
    <citation type="submission" date="2021-01" db="EMBL/GenBank/DDBJ databases">
        <authorList>
            <person name="Corre E."/>
            <person name="Pelletier E."/>
            <person name="Niang G."/>
            <person name="Scheremetjew M."/>
            <person name="Finn R."/>
            <person name="Kale V."/>
            <person name="Holt S."/>
            <person name="Cochrane G."/>
            <person name="Meng A."/>
            <person name="Brown T."/>
            <person name="Cohen L."/>
        </authorList>
    </citation>
    <scope>NUCLEOTIDE SEQUENCE</scope>
    <source>
        <strain evidence="3">CCMP644</strain>
    </source>
</reference>
<feature type="signal peptide" evidence="1">
    <location>
        <begin position="1"/>
        <end position="24"/>
    </location>
</feature>
<dbReference type="GO" id="GO:0016209">
    <property type="term" value="F:antioxidant activity"/>
    <property type="evidence" value="ECO:0007669"/>
    <property type="project" value="InterPro"/>
</dbReference>
<proteinExistence type="predicted"/>
<dbReference type="PANTHER" id="PTHR42852:SF18">
    <property type="entry name" value="CHROMOSOME UNDETERMINED SCAFFOLD_47, WHOLE GENOME SHOTGUN SEQUENCE"/>
    <property type="match status" value="1"/>
</dbReference>
<dbReference type="PANTHER" id="PTHR42852">
    <property type="entry name" value="THIOL:DISULFIDE INTERCHANGE PROTEIN DSBE"/>
    <property type="match status" value="1"/>
</dbReference>